<organism evidence="1 2">
    <name type="scientific">Paenarthrobacter ureafaciens</name>
    <dbReference type="NCBI Taxonomy" id="37931"/>
    <lineage>
        <taxon>Bacteria</taxon>
        <taxon>Bacillati</taxon>
        <taxon>Actinomycetota</taxon>
        <taxon>Actinomycetes</taxon>
        <taxon>Micrococcales</taxon>
        <taxon>Micrococcaceae</taxon>
        <taxon>Paenarthrobacter</taxon>
    </lineage>
</organism>
<dbReference type="Proteomes" id="UP001163293">
    <property type="component" value="Chromosome"/>
</dbReference>
<reference evidence="1" key="1">
    <citation type="submission" date="2022-07" db="EMBL/GenBank/DDBJ databases">
        <authorList>
            <person name="Wu T."/>
        </authorList>
    </citation>
    <scope>NUCLEOTIDE SEQUENCE</scope>
    <source>
        <strain evidence="1">SD-1</strain>
    </source>
</reference>
<protein>
    <submittedName>
        <fullName evidence="1">Uncharacterized protein</fullName>
    </submittedName>
</protein>
<dbReference type="AlphaFoldDB" id="A0AAX3EDD1"/>
<dbReference type="EMBL" id="CP101185">
    <property type="protein sequence ID" value="UYV95921.1"/>
    <property type="molecule type" value="Genomic_DNA"/>
</dbReference>
<proteinExistence type="predicted"/>
<gene>
    <name evidence="1" type="ORF">NL394_12585</name>
</gene>
<evidence type="ECO:0000313" key="1">
    <source>
        <dbReference type="EMBL" id="UYV95921.1"/>
    </source>
</evidence>
<name>A0AAX3EDD1_PAEUR</name>
<evidence type="ECO:0000313" key="2">
    <source>
        <dbReference type="Proteomes" id="UP001163293"/>
    </source>
</evidence>
<sequence length="251" mass="26862">METVEVPLHVNVDVRGLGQSPMQALRVLLVADVLRRLAEELHGVPVVLAVLDDGKGTPTSQASWTKTFRIQEPSLRGRSESEVLAFFGGPAAAAFKTATPAGAISAVPGAGKVLEIGPVQAPVPADVPPLTSGLLGNHDPLALRLCLLRFPYAGPAVLSRARLHRAEETLQRWRFKVANWKDMPVAHAVPDVLAAADGALTTALDTASVLTLLHRLETDQSQASGSKFATFTRLDRVLGLDLLRMVGKIRW</sequence>
<keyword evidence="2" id="KW-1185">Reference proteome</keyword>
<accession>A0AAX3EDD1</accession>